<feature type="binding site" evidence="8">
    <location>
        <begin position="84"/>
        <end position="85"/>
    </location>
    <ligand>
        <name>substrate</name>
    </ligand>
</feature>
<dbReference type="Gene3D" id="3.10.310.10">
    <property type="entry name" value="Diaminopimelate Epimerase, Chain A, domain 1"/>
    <property type="match status" value="2"/>
</dbReference>
<evidence type="ECO:0000256" key="9">
    <source>
        <dbReference type="PROSITE-ProRule" id="PRU10125"/>
    </source>
</evidence>
<dbReference type="Pfam" id="PF01678">
    <property type="entry name" value="DAP_epimerase"/>
    <property type="match status" value="2"/>
</dbReference>
<evidence type="ECO:0000256" key="6">
    <source>
        <dbReference type="ARBA" id="ARBA00023235"/>
    </source>
</evidence>
<evidence type="ECO:0000256" key="2">
    <source>
        <dbReference type="ARBA" id="ARBA00010219"/>
    </source>
</evidence>
<feature type="active site" description="Proton donor" evidence="8">
    <location>
        <position position="83"/>
    </location>
</feature>
<feature type="binding site" evidence="8">
    <location>
        <position position="179"/>
    </location>
    <ligand>
        <name>substrate</name>
    </ligand>
</feature>
<evidence type="ECO:0000256" key="4">
    <source>
        <dbReference type="ARBA" id="ARBA00022605"/>
    </source>
</evidence>
<comment type="catalytic activity">
    <reaction evidence="7 8">
        <text>(2S,6S)-2,6-diaminopimelate = meso-2,6-diaminopimelate</text>
        <dbReference type="Rhea" id="RHEA:15393"/>
        <dbReference type="ChEBI" id="CHEBI:57609"/>
        <dbReference type="ChEBI" id="CHEBI:57791"/>
        <dbReference type="EC" id="5.1.1.7"/>
    </reaction>
</comment>
<evidence type="ECO:0000256" key="1">
    <source>
        <dbReference type="ARBA" id="ARBA00005196"/>
    </source>
</evidence>
<dbReference type="HAMAP" id="MF_00197">
    <property type="entry name" value="DAP_epimerase"/>
    <property type="match status" value="1"/>
</dbReference>
<comment type="similarity">
    <text evidence="2 8">Belongs to the diaminopimelate epimerase family.</text>
</comment>
<evidence type="ECO:0000256" key="7">
    <source>
        <dbReference type="ARBA" id="ARBA00051712"/>
    </source>
</evidence>
<feature type="binding site" evidence="8">
    <location>
        <begin position="197"/>
        <end position="198"/>
    </location>
    <ligand>
        <name>substrate</name>
    </ligand>
</feature>
<feature type="active site" evidence="9">
    <location>
        <position position="83"/>
    </location>
</feature>
<dbReference type="NCBIfam" id="TIGR00652">
    <property type="entry name" value="DapF"/>
    <property type="match status" value="1"/>
</dbReference>
<feature type="active site" description="Proton acceptor" evidence="8">
    <location>
        <position position="207"/>
    </location>
</feature>
<feature type="site" description="Could be important to modulate the pK values of the two catalytic cysteine residues" evidence="8">
    <location>
        <position position="197"/>
    </location>
</feature>
<evidence type="ECO:0000256" key="8">
    <source>
        <dbReference type="HAMAP-Rule" id="MF_00197"/>
    </source>
</evidence>
<organism evidence="10 11">
    <name type="scientific">Xanthomarina gelatinilytica</name>
    <dbReference type="NCBI Taxonomy" id="1137281"/>
    <lineage>
        <taxon>Bacteria</taxon>
        <taxon>Pseudomonadati</taxon>
        <taxon>Bacteroidota</taxon>
        <taxon>Flavobacteriia</taxon>
        <taxon>Flavobacteriales</taxon>
        <taxon>Flavobacteriaceae</taxon>
        <taxon>Xanthomarina</taxon>
    </lineage>
</organism>
<evidence type="ECO:0000313" key="10">
    <source>
        <dbReference type="EMBL" id="HCY81218.1"/>
    </source>
</evidence>
<dbReference type="AlphaFoldDB" id="A0A3D6BQE3"/>
<dbReference type="InterPro" id="IPR001653">
    <property type="entry name" value="DAP_epimerase_DapF"/>
</dbReference>
<evidence type="ECO:0000256" key="3">
    <source>
        <dbReference type="ARBA" id="ARBA00013080"/>
    </source>
</evidence>
<comment type="function">
    <text evidence="8">Catalyzes the stereoinversion of LL-2,6-diaminopimelate (L,L-DAP) to meso-diaminopimelate (meso-DAP), a precursor of L-lysine and an essential component of the bacterial peptidoglycan.</text>
</comment>
<dbReference type="UniPathway" id="UPA00034">
    <property type="reaction ID" value="UER00025"/>
</dbReference>
<sequence length="268" mass="30278">MLILIFAMLMELTFYKYQGTGNDFVMIDNRQQIFDKNNTKLVAKLCNRRFGIGADGLILLENHPKWDFKMVYFNADGNESSMCGNGGRCLTAFAKFLGIIENKASFEAIDGLHHAILDNHVVKLQMQDVLSVEIHNQHVFLNTGSPHHVQMETQLKNLDVKELGSKIRYGNPYKDEGTNVNFVKKLSDNRFQVRTYERGVEDETLSCGTGVTAVALAMYETGETKNKLIVLETEGGNLQVSFEKYKDTYNNIWLIGPAEQVFKGSITC</sequence>
<feature type="site" description="Could be important to modulate the pK values of the two catalytic cysteine residues" evidence="8">
    <location>
        <position position="147"/>
    </location>
</feature>
<comment type="subcellular location">
    <subcellularLocation>
        <location evidence="8">Cytoplasm</location>
    </subcellularLocation>
</comment>
<evidence type="ECO:0000313" key="11">
    <source>
        <dbReference type="Proteomes" id="UP000263268"/>
    </source>
</evidence>
<keyword evidence="5 8" id="KW-0457">Lysine biosynthesis</keyword>
<dbReference type="EMBL" id="DPRK01000104">
    <property type="protein sequence ID" value="HCY81218.1"/>
    <property type="molecule type" value="Genomic_DNA"/>
</dbReference>
<comment type="caution">
    <text evidence="10">The sequence shown here is derived from an EMBL/GenBank/DDBJ whole genome shotgun (WGS) entry which is preliminary data.</text>
</comment>
<dbReference type="GO" id="GO:0009089">
    <property type="term" value="P:lysine biosynthetic process via diaminopimelate"/>
    <property type="evidence" value="ECO:0007669"/>
    <property type="project" value="UniProtKB-UniRule"/>
</dbReference>
<proteinExistence type="inferred from homology"/>
<feature type="binding site" evidence="8">
    <location>
        <position position="22"/>
    </location>
    <ligand>
        <name>substrate</name>
    </ligand>
</feature>
<gene>
    <name evidence="8" type="primary">dapF</name>
    <name evidence="10" type="ORF">DHV22_06230</name>
</gene>
<keyword evidence="6 8" id="KW-0413">Isomerase</keyword>
<comment type="subunit">
    <text evidence="8">Homodimer.</text>
</comment>
<dbReference type="GO" id="GO:0008837">
    <property type="term" value="F:diaminopimelate epimerase activity"/>
    <property type="evidence" value="ECO:0007669"/>
    <property type="project" value="UniProtKB-UniRule"/>
</dbReference>
<dbReference type="EC" id="5.1.1.7" evidence="3 8"/>
<protein>
    <recommendedName>
        <fullName evidence="3 8">Diaminopimelate epimerase</fullName>
        <shortName evidence="8">DAP epimerase</shortName>
        <ecNumber evidence="3 8">5.1.1.7</ecNumber>
    </recommendedName>
    <alternativeName>
        <fullName evidence="8">PLP-independent amino acid racemase</fullName>
    </alternativeName>
</protein>
<comment type="pathway">
    <text evidence="1 8">Amino-acid biosynthesis; L-lysine biosynthesis via DAP pathway; DL-2,6-diaminopimelate from LL-2,6-diaminopimelate: step 1/1.</text>
</comment>
<dbReference type="PANTHER" id="PTHR31689:SF0">
    <property type="entry name" value="DIAMINOPIMELATE EPIMERASE"/>
    <property type="match status" value="1"/>
</dbReference>
<name>A0A3D6BQE3_9FLAO</name>
<accession>A0A3D6BQE3</accession>
<reference evidence="10 11" key="1">
    <citation type="journal article" date="2018" name="Nat. Biotechnol.">
        <title>A standardized bacterial taxonomy based on genome phylogeny substantially revises the tree of life.</title>
        <authorList>
            <person name="Parks D.H."/>
            <person name="Chuvochina M."/>
            <person name="Waite D.W."/>
            <person name="Rinke C."/>
            <person name="Skarshewski A."/>
            <person name="Chaumeil P.A."/>
            <person name="Hugenholtz P."/>
        </authorList>
    </citation>
    <scope>NUCLEOTIDE SEQUENCE [LARGE SCALE GENOMIC DNA]</scope>
    <source>
        <strain evidence="10">UBA10227</strain>
    </source>
</reference>
<feature type="binding site" evidence="8">
    <location>
        <position position="74"/>
    </location>
    <ligand>
        <name>substrate</name>
    </ligand>
</feature>
<dbReference type="Proteomes" id="UP000263268">
    <property type="component" value="Unassembled WGS sequence"/>
</dbReference>
<dbReference type="InterPro" id="IPR018510">
    <property type="entry name" value="DAP_epimerase_AS"/>
</dbReference>
<dbReference type="SUPFAM" id="SSF54506">
    <property type="entry name" value="Diaminopimelate epimerase-like"/>
    <property type="match status" value="2"/>
</dbReference>
<keyword evidence="4 8" id="KW-0028">Amino-acid biosynthesis</keyword>
<evidence type="ECO:0000256" key="5">
    <source>
        <dbReference type="ARBA" id="ARBA00023154"/>
    </source>
</evidence>
<dbReference type="PANTHER" id="PTHR31689">
    <property type="entry name" value="DIAMINOPIMELATE EPIMERASE, CHLOROPLASTIC"/>
    <property type="match status" value="1"/>
</dbReference>
<dbReference type="PROSITE" id="PS01326">
    <property type="entry name" value="DAP_EPIMERASE"/>
    <property type="match status" value="1"/>
</dbReference>
<comment type="caution">
    <text evidence="8">Lacks conserved residue(s) required for the propagation of feature annotation.</text>
</comment>
<keyword evidence="8" id="KW-0963">Cytoplasm</keyword>
<feature type="binding site" evidence="8">
    <location>
        <begin position="208"/>
        <end position="209"/>
    </location>
    <ligand>
        <name>substrate</name>
    </ligand>
</feature>
<dbReference type="GO" id="GO:0005829">
    <property type="term" value="C:cytosol"/>
    <property type="evidence" value="ECO:0007669"/>
    <property type="project" value="TreeGrafter"/>
</dbReference>